<dbReference type="InterPro" id="IPR004410">
    <property type="entry name" value="Malonyl_CoA-ACP_transAc_FabD"/>
</dbReference>
<dbReference type="InterPro" id="IPR050858">
    <property type="entry name" value="Mal-CoA-ACP_Trans/PKS_FabD"/>
</dbReference>
<dbReference type="InterPro" id="IPR001227">
    <property type="entry name" value="Ac_transferase_dom_sf"/>
</dbReference>
<evidence type="ECO:0000256" key="1">
    <source>
        <dbReference type="ARBA" id="ARBA00013258"/>
    </source>
</evidence>
<evidence type="ECO:0000256" key="4">
    <source>
        <dbReference type="ARBA" id="ARBA00023315"/>
    </source>
</evidence>
<dbReference type="EMBL" id="JALKCH010000001">
    <property type="protein sequence ID" value="MCK0195417.1"/>
    <property type="molecule type" value="Genomic_DNA"/>
</dbReference>
<evidence type="ECO:0000256" key="3">
    <source>
        <dbReference type="ARBA" id="ARBA00022679"/>
    </source>
</evidence>
<dbReference type="SUPFAM" id="SSF55048">
    <property type="entry name" value="Probable ACP-binding domain of malonyl-CoA ACP transacylase"/>
    <property type="match status" value="1"/>
</dbReference>
<organism evidence="8 9">
    <name type="scientific">Ancylobacter crimeensis</name>
    <dbReference type="NCBI Taxonomy" id="2579147"/>
    <lineage>
        <taxon>Bacteria</taxon>
        <taxon>Pseudomonadati</taxon>
        <taxon>Pseudomonadota</taxon>
        <taxon>Alphaproteobacteria</taxon>
        <taxon>Hyphomicrobiales</taxon>
        <taxon>Xanthobacteraceae</taxon>
        <taxon>Ancylobacter</taxon>
    </lineage>
</organism>
<dbReference type="Proteomes" id="UP001203284">
    <property type="component" value="Unassembled WGS sequence"/>
</dbReference>
<dbReference type="Gene3D" id="3.40.366.10">
    <property type="entry name" value="Malonyl-Coenzyme A Acyl Carrier Protein, domain 2"/>
    <property type="match status" value="1"/>
</dbReference>
<sequence length="320" mass="32255">MSTAFVFPGQGSQAVGMGKALAEAFPAARSVFDEVDAALGEKLSDIMWDGPIEALTLTANAQPALMATSLAAIRVLEAEAGLDLSRDAAFVAGHSLGEYSALAAARSFAISDAAGLLRLRGEAMQSAVPVGAGAMAAILGLDYDKVVDVAQEAAGDEVCDIANDNAPGQVVVSGGTQAIARAVEIAKREGASRAILLPVSAPFHCRMIASAADAMQEALAAVTVSAPVVPVVANVTAAPVSDPDAIRALLVKQVTGTVRWRESVAFMAGAGVTRLVEVGSGKVLAGLVKRIAREVAASNVSSPEDVAAYAASTSAARASS</sequence>
<keyword evidence="9" id="KW-1185">Reference proteome</keyword>
<gene>
    <name evidence="8" type="primary">fabD</name>
    <name evidence="8" type="ORF">MWN34_00665</name>
</gene>
<evidence type="ECO:0000259" key="7">
    <source>
        <dbReference type="SMART" id="SM00827"/>
    </source>
</evidence>
<dbReference type="PANTHER" id="PTHR42681">
    <property type="entry name" value="MALONYL-COA-ACYL CARRIER PROTEIN TRANSACYLASE, MITOCHONDRIAL"/>
    <property type="match status" value="1"/>
</dbReference>
<comment type="catalytic activity">
    <reaction evidence="5 6">
        <text>holo-[ACP] + malonyl-CoA = malonyl-[ACP] + CoA</text>
        <dbReference type="Rhea" id="RHEA:41792"/>
        <dbReference type="Rhea" id="RHEA-COMP:9623"/>
        <dbReference type="Rhea" id="RHEA-COMP:9685"/>
        <dbReference type="ChEBI" id="CHEBI:57287"/>
        <dbReference type="ChEBI" id="CHEBI:57384"/>
        <dbReference type="ChEBI" id="CHEBI:64479"/>
        <dbReference type="ChEBI" id="CHEBI:78449"/>
        <dbReference type="EC" id="2.3.1.39"/>
    </reaction>
</comment>
<evidence type="ECO:0000256" key="2">
    <source>
        <dbReference type="ARBA" id="ARBA00018953"/>
    </source>
</evidence>
<protein>
    <recommendedName>
        <fullName evidence="2 6">Malonyl CoA-acyl carrier protein transacylase</fullName>
        <ecNumber evidence="1 6">2.3.1.39</ecNumber>
    </recommendedName>
</protein>
<dbReference type="InterPro" id="IPR016036">
    <property type="entry name" value="Malonyl_transacylase_ACP-bd"/>
</dbReference>
<feature type="domain" description="Malonyl-CoA:ACP transacylase (MAT)" evidence="7">
    <location>
        <begin position="6"/>
        <end position="317"/>
    </location>
</feature>
<dbReference type="PIRSF" id="PIRSF000446">
    <property type="entry name" value="Mct"/>
    <property type="match status" value="1"/>
</dbReference>
<evidence type="ECO:0000313" key="9">
    <source>
        <dbReference type="Proteomes" id="UP001203284"/>
    </source>
</evidence>
<keyword evidence="3 6" id="KW-0808">Transferase</keyword>
<dbReference type="EC" id="2.3.1.39" evidence="1 6"/>
<evidence type="ECO:0000256" key="5">
    <source>
        <dbReference type="ARBA" id="ARBA00048462"/>
    </source>
</evidence>
<dbReference type="SUPFAM" id="SSF52151">
    <property type="entry name" value="FabD/lysophospholipase-like"/>
    <property type="match status" value="1"/>
</dbReference>
<name>A0ABT0D643_9HYPH</name>
<comment type="similarity">
    <text evidence="6">Belongs to the fabD family.</text>
</comment>
<dbReference type="SMART" id="SM00827">
    <property type="entry name" value="PKS_AT"/>
    <property type="match status" value="1"/>
</dbReference>
<evidence type="ECO:0000313" key="8">
    <source>
        <dbReference type="EMBL" id="MCK0195417.1"/>
    </source>
</evidence>
<dbReference type="InterPro" id="IPR016035">
    <property type="entry name" value="Acyl_Trfase/lysoPLipase"/>
</dbReference>
<dbReference type="Pfam" id="PF00698">
    <property type="entry name" value="Acyl_transf_1"/>
    <property type="match status" value="1"/>
</dbReference>
<dbReference type="NCBIfam" id="TIGR00128">
    <property type="entry name" value="fabD"/>
    <property type="match status" value="1"/>
</dbReference>
<dbReference type="GO" id="GO:0004314">
    <property type="term" value="F:[acyl-carrier-protein] S-malonyltransferase activity"/>
    <property type="evidence" value="ECO:0007669"/>
    <property type="project" value="UniProtKB-EC"/>
</dbReference>
<dbReference type="Gene3D" id="3.30.70.250">
    <property type="entry name" value="Malonyl-CoA ACP transacylase, ACP-binding"/>
    <property type="match status" value="1"/>
</dbReference>
<comment type="caution">
    <text evidence="8">The sequence shown here is derived from an EMBL/GenBank/DDBJ whole genome shotgun (WGS) entry which is preliminary data.</text>
</comment>
<dbReference type="InterPro" id="IPR014043">
    <property type="entry name" value="Acyl_transferase_dom"/>
</dbReference>
<keyword evidence="4 6" id="KW-0012">Acyltransferase</keyword>
<dbReference type="PANTHER" id="PTHR42681:SF1">
    <property type="entry name" value="MALONYL-COA-ACYL CARRIER PROTEIN TRANSACYLASE, MITOCHONDRIAL"/>
    <property type="match status" value="1"/>
</dbReference>
<accession>A0ABT0D643</accession>
<proteinExistence type="inferred from homology"/>
<dbReference type="InterPro" id="IPR024925">
    <property type="entry name" value="Malonyl_CoA-ACP_transAc"/>
</dbReference>
<reference evidence="8 9" key="1">
    <citation type="submission" date="2022-04" db="EMBL/GenBank/DDBJ databases">
        <authorList>
            <person name="Grouzdev D.S."/>
            <person name="Pantiukh K.S."/>
            <person name="Krutkina M.S."/>
        </authorList>
    </citation>
    <scope>NUCLEOTIDE SEQUENCE [LARGE SCALE GENOMIC DNA]</scope>
    <source>
        <strain evidence="8 9">6x-1</strain>
    </source>
</reference>
<evidence type="ECO:0000256" key="6">
    <source>
        <dbReference type="PIRNR" id="PIRNR000446"/>
    </source>
</evidence>
<dbReference type="RefSeq" id="WP_247025704.1">
    <property type="nucleotide sequence ID" value="NZ_JALKCH010000001.1"/>
</dbReference>